<sequence>MGLAGGSAANLKMSLEKYCKDSLDTTEGLNVDFEGLAFDDTSVDDWVQLRIIDTISEFHRQASATKYGETANVLFQISIFVKKGYTNTSDRVYRMRDIVAKYFKVGEDIDLKDYINDGATLNKLRVRDFRDQPLPETNELFHHICQVEVDYTRLTGNP</sequence>
<dbReference type="EMBL" id="LAZR01001663">
    <property type="protein sequence ID" value="KKN41187.1"/>
    <property type="molecule type" value="Genomic_DNA"/>
</dbReference>
<dbReference type="AlphaFoldDB" id="A0A0F9QW21"/>
<accession>A0A0F9QW21</accession>
<proteinExistence type="predicted"/>
<evidence type="ECO:0000313" key="1">
    <source>
        <dbReference type="EMBL" id="KKN41187.1"/>
    </source>
</evidence>
<protein>
    <submittedName>
        <fullName evidence="1">Uncharacterized protein</fullName>
    </submittedName>
</protein>
<gene>
    <name evidence="1" type="ORF">LCGC14_0725780</name>
</gene>
<organism evidence="1">
    <name type="scientific">marine sediment metagenome</name>
    <dbReference type="NCBI Taxonomy" id="412755"/>
    <lineage>
        <taxon>unclassified sequences</taxon>
        <taxon>metagenomes</taxon>
        <taxon>ecological metagenomes</taxon>
    </lineage>
</organism>
<name>A0A0F9QW21_9ZZZZ</name>
<comment type="caution">
    <text evidence="1">The sequence shown here is derived from an EMBL/GenBank/DDBJ whole genome shotgun (WGS) entry which is preliminary data.</text>
</comment>
<dbReference type="Gene3D" id="3.30.2000.20">
    <property type="match status" value="1"/>
</dbReference>
<reference evidence="1" key="1">
    <citation type="journal article" date="2015" name="Nature">
        <title>Complex archaea that bridge the gap between prokaryotes and eukaryotes.</title>
        <authorList>
            <person name="Spang A."/>
            <person name="Saw J.H."/>
            <person name="Jorgensen S.L."/>
            <person name="Zaremba-Niedzwiedzka K."/>
            <person name="Martijn J."/>
            <person name="Lind A.E."/>
            <person name="van Eijk R."/>
            <person name="Schleper C."/>
            <person name="Guy L."/>
            <person name="Ettema T.J."/>
        </authorList>
    </citation>
    <scope>NUCLEOTIDE SEQUENCE</scope>
</reference>